<dbReference type="SUPFAM" id="SSF53474">
    <property type="entry name" value="alpha/beta-Hydrolases"/>
    <property type="match status" value="1"/>
</dbReference>
<dbReference type="Gene3D" id="3.40.50.1820">
    <property type="entry name" value="alpha/beta hydrolase"/>
    <property type="match status" value="1"/>
</dbReference>
<protein>
    <submittedName>
        <fullName evidence="3">Acylamino-acid-releasing enzyme</fullName>
    </submittedName>
</protein>
<name>A0A9Q0MJZ9_9DIPT</name>
<proteinExistence type="predicted"/>
<comment type="caution">
    <text evidence="3">The sequence shown here is derived from an EMBL/GenBank/DDBJ whole genome shotgun (WGS) entry which is preliminary data.</text>
</comment>
<dbReference type="AlphaFoldDB" id="A0A9Q0MJZ9"/>
<sequence length="761" mass="84771">MYGASIVKTGNSHAAFGNLGPTKPKKLVSMADSSSSTSSLDQDAIDSVVVDWVNITRTPTISGGYFTEDNNFFNISTLWSVMDFAKKDNVLFQRQFSVLKNSLNWSDQQDVLTADQLVMSSNEPVPITGKKICISQCGTRKAILVEKSDKTTSQKTQVLEIWGEQTLLKSYDLGELDKHKNIYTSGAFGSTMAWDKSAQNLAYLAEKKVAKAKPFFSSNVKVTIEEKEGDNEKKPVLKGEEYAFRQTWGEQLEDMYFSVIVVLNLESDKFELIELSDDDTKFPTDIQWASNTTIVGTSYDISEWRLGLYACNNRRSRIFRVDVDGQNLQFLSADGRAAFSPRVRPDGEYVIWQERAVDQPHNRSRDIMGMSLKDPKSPEVIYRSSTADVPIYFDFPRNCWIPNSSSVLLKAIKDGEMALFALLLTKDGADLQTIDDKTPGIRDLLWVGKDYSLISRSSTLKTPFFELIRHSGDHKRAQITSSTFSVGNCGRFEDFEVRKFYGKATVPSIYIGQKNSKPNTVPLIVMPHGGPHSVTVDAFVDELSLFLRQGFALLKLNYIGSLGSKTDETDMLLGKIGQLDVEDCHGIVQQALKSIPSLDSERIGLFGGSHGGFLSAHLSGQYPDFYKAAVLLNPVCDLNVMIGTSDIVDWCLAESGISFPDDTLKTFIPAAKNFDDFQKLYKSSPIVYASEVKAATLLLLGTEDLRVPMSQGMSFYRALKAYNKATSEVRVYPDCHSLMSPSVANDVALQSALWFKRFLKK</sequence>
<reference evidence="3" key="1">
    <citation type="submission" date="2022-07" db="EMBL/GenBank/DDBJ databases">
        <authorList>
            <person name="Trinca V."/>
            <person name="Uliana J.V.C."/>
            <person name="Torres T.T."/>
            <person name="Ward R.J."/>
            <person name="Monesi N."/>
        </authorList>
    </citation>
    <scope>NUCLEOTIDE SEQUENCE</scope>
    <source>
        <strain evidence="3">HSMRA1968</strain>
        <tissue evidence="3">Whole embryos</tissue>
    </source>
</reference>
<dbReference type="GO" id="GO:0004252">
    <property type="term" value="F:serine-type endopeptidase activity"/>
    <property type="evidence" value="ECO:0007669"/>
    <property type="project" value="TreeGrafter"/>
</dbReference>
<keyword evidence="4" id="KW-1185">Reference proteome</keyword>
<evidence type="ECO:0000313" key="3">
    <source>
        <dbReference type="EMBL" id="KAJ6632877.1"/>
    </source>
</evidence>
<keyword evidence="1" id="KW-0378">Hydrolase</keyword>
<dbReference type="SUPFAM" id="SSF82171">
    <property type="entry name" value="DPP6 N-terminal domain-like"/>
    <property type="match status" value="1"/>
</dbReference>
<dbReference type="PANTHER" id="PTHR42776">
    <property type="entry name" value="SERINE PEPTIDASE S9 FAMILY MEMBER"/>
    <property type="match status" value="1"/>
</dbReference>
<gene>
    <name evidence="3" type="primary">Apeh_1</name>
    <name evidence="3" type="ORF">Bhyg_16508</name>
</gene>
<evidence type="ECO:0000256" key="1">
    <source>
        <dbReference type="ARBA" id="ARBA00022801"/>
    </source>
</evidence>
<dbReference type="InterPro" id="IPR001375">
    <property type="entry name" value="Peptidase_S9_cat"/>
</dbReference>
<dbReference type="PANTHER" id="PTHR42776:SF4">
    <property type="entry name" value="ACYLAMINO-ACID-RELEASING ENZYME"/>
    <property type="match status" value="1"/>
</dbReference>
<dbReference type="Pfam" id="PF00326">
    <property type="entry name" value="Peptidase_S9"/>
    <property type="match status" value="1"/>
</dbReference>
<dbReference type="GO" id="GO:0005737">
    <property type="term" value="C:cytoplasm"/>
    <property type="evidence" value="ECO:0007669"/>
    <property type="project" value="UniProtKB-SubCell"/>
</dbReference>
<evidence type="ECO:0000313" key="4">
    <source>
        <dbReference type="Proteomes" id="UP001151699"/>
    </source>
</evidence>
<dbReference type="GO" id="GO:0008242">
    <property type="term" value="F:omega peptidase activity"/>
    <property type="evidence" value="ECO:0007669"/>
    <property type="project" value="UniProtKB-EC"/>
</dbReference>
<dbReference type="EMBL" id="WJQU01002420">
    <property type="protein sequence ID" value="KAJ6632877.1"/>
    <property type="molecule type" value="Genomic_DNA"/>
</dbReference>
<dbReference type="GO" id="GO:0006508">
    <property type="term" value="P:proteolysis"/>
    <property type="evidence" value="ECO:0007669"/>
    <property type="project" value="InterPro"/>
</dbReference>
<accession>A0A9Q0MJZ9</accession>
<feature type="domain" description="Peptidase S9 prolyl oligopeptidase catalytic" evidence="2">
    <location>
        <begin position="542"/>
        <end position="760"/>
    </location>
</feature>
<evidence type="ECO:0000259" key="2">
    <source>
        <dbReference type="Pfam" id="PF00326"/>
    </source>
</evidence>
<dbReference type="Proteomes" id="UP001151699">
    <property type="component" value="Unassembled WGS sequence"/>
</dbReference>
<dbReference type="OrthoDB" id="416344at2759"/>
<dbReference type="InterPro" id="IPR029058">
    <property type="entry name" value="AB_hydrolase_fold"/>
</dbReference>
<organism evidence="3 4">
    <name type="scientific">Pseudolycoriella hygida</name>
    <dbReference type="NCBI Taxonomy" id="35572"/>
    <lineage>
        <taxon>Eukaryota</taxon>
        <taxon>Metazoa</taxon>
        <taxon>Ecdysozoa</taxon>
        <taxon>Arthropoda</taxon>
        <taxon>Hexapoda</taxon>
        <taxon>Insecta</taxon>
        <taxon>Pterygota</taxon>
        <taxon>Neoptera</taxon>
        <taxon>Endopterygota</taxon>
        <taxon>Diptera</taxon>
        <taxon>Nematocera</taxon>
        <taxon>Sciaroidea</taxon>
        <taxon>Sciaridae</taxon>
        <taxon>Pseudolycoriella</taxon>
    </lineage>
</organism>